<feature type="region of interest" description="Disordered" evidence="1">
    <location>
        <begin position="1"/>
        <end position="37"/>
    </location>
</feature>
<sequence>MSTDPPKSQDESVPVPTDEAAIDGATDSETKSSPAIVAGTTKADSEIWQSYIDLVKDQIKEQTNPARRQHAELCLEFVKQHGYPAHGYRFLAHHGITEVFSYAEHPDKNEENFRRIGGSFVGTFGFMYPMEGHFHHD</sequence>
<evidence type="ECO:0000313" key="3">
    <source>
        <dbReference type="Proteomes" id="UP001583177"/>
    </source>
</evidence>
<dbReference type="EMBL" id="JAWRVE010000103">
    <property type="protein sequence ID" value="KAL1858825.1"/>
    <property type="molecule type" value="Genomic_DNA"/>
</dbReference>
<reference evidence="2 3" key="1">
    <citation type="journal article" date="2024" name="IMA Fungus">
        <title>IMA Genome - F19 : A genome assembly and annotation guide to empower mycologists, including annotated draft genome sequences of Ceratocystis pirilliformis, Diaporthe australafricana, Fusarium ophioides, Paecilomyces lecythidis, and Sporothrix stenoceras.</title>
        <authorList>
            <person name="Aylward J."/>
            <person name="Wilson A.M."/>
            <person name="Visagie C.M."/>
            <person name="Spraker J."/>
            <person name="Barnes I."/>
            <person name="Buitendag C."/>
            <person name="Ceriani C."/>
            <person name="Del Mar Angel L."/>
            <person name="du Plessis D."/>
            <person name="Fuchs T."/>
            <person name="Gasser K."/>
            <person name="Kramer D."/>
            <person name="Li W."/>
            <person name="Munsamy K."/>
            <person name="Piso A."/>
            <person name="Price J.L."/>
            <person name="Sonnekus B."/>
            <person name="Thomas C."/>
            <person name="van der Nest A."/>
            <person name="van Dijk A."/>
            <person name="van Heerden A."/>
            <person name="van Vuuren N."/>
            <person name="Yilmaz N."/>
            <person name="Duong T.A."/>
            <person name="van der Merwe N.A."/>
            <person name="Wingfield M.J."/>
            <person name="Wingfield B.D."/>
        </authorList>
    </citation>
    <scope>NUCLEOTIDE SEQUENCE [LARGE SCALE GENOMIC DNA]</scope>
    <source>
        <strain evidence="2 3">CMW 18300</strain>
    </source>
</reference>
<evidence type="ECO:0000256" key="1">
    <source>
        <dbReference type="SAM" id="MobiDB-lite"/>
    </source>
</evidence>
<name>A0ABR3WCV0_9PEZI</name>
<accession>A0ABR3WCV0</accession>
<keyword evidence="3" id="KW-1185">Reference proteome</keyword>
<comment type="caution">
    <text evidence="2">The sequence shown here is derived from an EMBL/GenBank/DDBJ whole genome shotgun (WGS) entry which is preliminary data.</text>
</comment>
<dbReference type="Proteomes" id="UP001583177">
    <property type="component" value="Unassembled WGS sequence"/>
</dbReference>
<evidence type="ECO:0000313" key="2">
    <source>
        <dbReference type="EMBL" id="KAL1858825.1"/>
    </source>
</evidence>
<organism evidence="2 3">
    <name type="scientific">Diaporthe australafricana</name>
    <dbReference type="NCBI Taxonomy" id="127596"/>
    <lineage>
        <taxon>Eukaryota</taxon>
        <taxon>Fungi</taxon>
        <taxon>Dikarya</taxon>
        <taxon>Ascomycota</taxon>
        <taxon>Pezizomycotina</taxon>
        <taxon>Sordariomycetes</taxon>
        <taxon>Sordariomycetidae</taxon>
        <taxon>Diaporthales</taxon>
        <taxon>Diaporthaceae</taxon>
        <taxon>Diaporthe</taxon>
    </lineage>
</organism>
<protein>
    <submittedName>
        <fullName evidence="2">Uncharacterized protein</fullName>
    </submittedName>
</protein>
<proteinExistence type="predicted"/>
<gene>
    <name evidence="2" type="ORF">Daus18300_009823</name>
</gene>